<name>A0A4Z2GIV3_9TELE</name>
<evidence type="ECO:0000313" key="1">
    <source>
        <dbReference type="EMBL" id="TNN53121.1"/>
    </source>
</evidence>
<dbReference type="Proteomes" id="UP000314294">
    <property type="component" value="Unassembled WGS sequence"/>
</dbReference>
<dbReference type="EMBL" id="SRLO01000526">
    <property type="protein sequence ID" value="TNN53121.1"/>
    <property type="molecule type" value="Genomic_DNA"/>
</dbReference>
<gene>
    <name evidence="1" type="ORF">EYF80_036703</name>
</gene>
<comment type="caution">
    <text evidence="1">The sequence shown here is derived from an EMBL/GenBank/DDBJ whole genome shotgun (WGS) entry which is preliminary data.</text>
</comment>
<organism evidence="1 2">
    <name type="scientific">Liparis tanakae</name>
    <name type="common">Tanaka's snailfish</name>
    <dbReference type="NCBI Taxonomy" id="230148"/>
    <lineage>
        <taxon>Eukaryota</taxon>
        <taxon>Metazoa</taxon>
        <taxon>Chordata</taxon>
        <taxon>Craniata</taxon>
        <taxon>Vertebrata</taxon>
        <taxon>Euteleostomi</taxon>
        <taxon>Actinopterygii</taxon>
        <taxon>Neopterygii</taxon>
        <taxon>Teleostei</taxon>
        <taxon>Neoteleostei</taxon>
        <taxon>Acanthomorphata</taxon>
        <taxon>Eupercaria</taxon>
        <taxon>Perciformes</taxon>
        <taxon>Cottioidei</taxon>
        <taxon>Cottales</taxon>
        <taxon>Liparidae</taxon>
        <taxon>Liparis</taxon>
    </lineage>
</organism>
<protein>
    <submittedName>
        <fullName evidence="1">Uncharacterized protein</fullName>
    </submittedName>
</protein>
<proteinExistence type="predicted"/>
<accession>A0A4Z2GIV3</accession>
<evidence type="ECO:0000313" key="2">
    <source>
        <dbReference type="Proteomes" id="UP000314294"/>
    </source>
</evidence>
<sequence length="130" mass="13900">MLPLRQRTRVRLTASVPSGGSVSKSSSEAWAACTACMLQLMVPVSACWAELSVTRGGMCPRCICPLVMCCLACGMEPIWKLSGPPAPERMMAGSATEPVSTRPTLLNCCCSTVDLQRCRDEGRRKGSDTS</sequence>
<keyword evidence="2" id="KW-1185">Reference proteome</keyword>
<reference evidence="1 2" key="1">
    <citation type="submission" date="2019-03" db="EMBL/GenBank/DDBJ databases">
        <title>First draft genome of Liparis tanakae, snailfish: a comprehensive survey of snailfish specific genes.</title>
        <authorList>
            <person name="Kim W."/>
            <person name="Song I."/>
            <person name="Jeong J.-H."/>
            <person name="Kim D."/>
            <person name="Kim S."/>
            <person name="Ryu S."/>
            <person name="Song J.Y."/>
            <person name="Lee S.K."/>
        </authorList>
    </citation>
    <scope>NUCLEOTIDE SEQUENCE [LARGE SCALE GENOMIC DNA]</scope>
    <source>
        <tissue evidence="1">Muscle</tissue>
    </source>
</reference>
<dbReference type="AlphaFoldDB" id="A0A4Z2GIV3"/>